<evidence type="ECO:0000313" key="3">
    <source>
        <dbReference type="Proteomes" id="UP001211006"/>
    </source>
</evidence>
<dbReference type="Proteomes" id="UP001211006">
    <property type="component" value="Unassembled WGS sequence"/>
</dbReference>
<evidence type="ECO:0000313" key="1">
    <source>
        <dbReference type="EMBL" id="MDB7907807.1"/>
    </source>
</evidence>
<dbReference type="AlphaFoldDB" id="A0AAW6C4H4"/>
<organism evidence="1 3">
    <name type="scientific">Flavonifractor plautii</name>
    <name type="common">Fusobacterium plautii</name>
    <dbReference type="NCBI Taxonomy" id="292800"/>
    <lineage>
        <taxon>Bacteria</taxon>
        <taxon>Bacillati</taxon>
        <taxon>Bacillota</taxon>
        <taxon>Clostridia</taxon>
        <taxon>Eubacteriales</taxon>
        <taxon>Oscillospiraceae</taxon>
        <taxon>Flavonifractor</taxon>
    </lineage>
</organism>
<proteinExistence type="predicted"/>
<comment type="caution">
    <text evidence="1">The sequence shown here is derived from an EMBL/GenBank/DDBJ whole genome shotgun (WGS) entry which is preliminary data.</text>
</comment>
<feature type="non-terminal residue" evidence="1">
    <location>
        <position position="1"/>
    </location>
</feature>
<accession>A0AAW6C4H4</accession>
<gene>
    <name evidence="1" type="ORF">PND83_17625</name>
    <name evidence="2" type="ORF">PNE06_12515</name>
</gene>
<sequence length="50" mass="5735">MKLDENERANTIRLMKVKDMLLKEAIEEKREADERAIEAFGGRTGAPEET</sequence>
<reference evidence="1" key="1">
    <citation type="submission" date="2023-01" db="EMBL/GenBank/DDBJ databases">
        <title>Human gut microbiome strain richness.</title>
        <authorList>
            <person name="Chen-Liaw A."/>
        </authorList>
    </citation>
    <scope>NUCLEOTIDE SEQUENCE</scope>
    <source>
        <strain evidence="2">1001287st1_F4_1001285I_161205</strain>
        <strain evidence="1">2225st1_A6_2225SCRN_200828</strain>
    </source>
</reference>
<evidence type="ECO:0000313" key="2">
    <source>
        <dbReference type="EMBL" id="MDB7933897.1"/>
    </source>
</evidence>
<dbReference type="EMBL" id="JAQLWO010000022">
    <property type="protein sequence ID" value="MDB7907807.1"/>
    <property type="molecule type" value="Genomic_DNA"/>
</dbReference>
<name>A0AAW6C4H4_FLAPL</name>
<dbReference type="EMBL" id="JAQLWV010000018">
    <property type="protein sequence ID" value="MDB7933897.1"/>
    <property type="molecule type" value="Genomic_DNA"/>
</dbReference>
<dbReference type="Proteomes" id="UP001211173">
    <property type="component" value="Unassembled WGS sequence"/>
</dbReference>
<protein>
    <submittedName>
        <fullName evidence="1">V-type ATP synthase subunit D</fullName>
    </submittedName>
</protein>